<gene>
    <name evidence="1" type="ORF">FNE76_04910</name>
</gene>
<dbReference type="Pfam" id="PF05833">
    <property type="entry name" value="NFACT_N"/>
    <property type="match status" value="1"/>
</dbReference>
<organism evidence="1 2">
    <name type="scientific">Helicobacter mehlei</name>
    <dbReference type="NCBI Taxonomy" id="2316080"/>
    <lineage>
        <taxon>Bacteria</taxon>
        <taxon>Pseudomonadati</taxon>
        <taxon>Campylobacterota</taxon>
        <taxon>Epsilonproteobacteria</taxon>
        <taxon>Campylobacterales</taxon>
        <taxon>Helicobacteraceae</taxon>
        <taxon>Helicobacter</taxon>
    </lineage>
</organism>
<protein>
    <submittedName>
        <fullName evidence="1">DUF814 domain-containing protein</fullName>
    </submittedName>
</protein>
<sequence>MMPYALLYQLAHLLKQQSKITIRHHQNLLSLDTPHYLFKALMQQAQSYVYVDQTRLSVSKTPFNLALEKYASNAQILDAFLENEDRILKIALECPHAYKKIRACLQLEFTGKHSNAILLDAQNKVIEALRFIKETQSYRPVLKNQVLLPLQKPHFKRPPLEPLSTPDFLQALQDLHGAYSAKLLSAKKSNLESLWLKKKQNLQTVLQDLPSAPYLASLAQQKHAHASLILSNLHRLDPKVIYSPVLKLENEDIELPKNARSLSDATNKLFKESKKCKQKSAHVALQRDNLTSKIAFLDAKLVLLEHASLEELAILAPPKNTAKKKAPPARFESFEIEGVKVLIGRNEKENRELLKMARSQDIWAHIQDKPSAHMLIFTHPNKPSSSLLLKACTLLAKLSYPHTSSQQSLKVRIDYTPKKHVKFTSKPNNKAYVTYTHFSSLSVGI</sequence>
<dbReference type="AlphaFoldDB" id="A0A553UU86"/>
<dbReference type="Proteomes" id="UP000319322">
    <property type="component" value="Unassembled WGS sequence"/>
</dbReference>
<keyword evidence="2" id="KW-1185">Reference proteome</keyword>
<dbReference type="Gene3D" id="2.30.310.10">
    <property type="entry name" value="ibrinogen binding protein from staphylococcus aureus domain"/>
    <property type="match status" value="1"/>
</dbReference>
<dbReference type="EMBL" id="VKGC01000010">
    <property type="protein sequence ID" value="TSA83779.1"/>
    <property type="molecule type" value="Genomic_DNA"/>
</dbReference>
<reference evidence="1" key="2">
    <citation type="submission" date="2019-07" db="EMBL/GenBank/DDBJ databases">
        <authorList>
            <person name="Papic B."/>
        </authorList>
    </citation>
    <scope>NUCLEOTIDE SEQUENCE [LARGE SCALE GENOMIC DNA]</scope>
    <source>
        <strain evidence="1">L8b</strain>
    </source>
</reference>
<comment type="caution">
    <text evidence="1">The sequence shown here is derived from an EMBL/GenBank/DDBJ whole genome shotgun (WGS) entry which is preliminary data.</text>
</comment>
<accession>A0A553UU86</accession>
<evidence type="ECO:0000313" key="2">
    <source>
        <dbReference type="Proteomes" id="UP000319322"/>
    </source>
</evidence>
<proteinExistence type="predicted"/>
<name>A0A553UU86_9HELI</name>
<reference evidence="1" key="1">
    <citation type="submission" date="2019-07" db="EMBL/GenBank/DDBJ databases">
        <title>Helicobacter labacensis sp. nov., Helicobacter mehlei sp. nov. and Helicobacter vulpis sp. nov., isolated from gastric mucosa of red fox (Vulpis vulpis).</title>
        <authorList>
            <person name="Kusar D."/>
            <person name="Gruntar I."/>
            <person name="Pate M."/>
            <person name="Zajc U."/>
            <person name="Ocepek M."/>
        </authorList>
    </citation>
    <scope>NUCLEOTIDE SEQUENCE [LARGE SCALE GENOMIC DNA]</scope>
    <source>
        <strain evidence="1">L8b</strain>
    </source>
</reference>
<evidence type="ECO:0000313" key="1">
    <source>
        <dbReference type="EMBL" id="TSA83779.1"/>
    </source>
</evidence>